<feature type="DNA-binding region" description="HMG box" evidence="1">
    <location>
        <begin position="62"/>
        <end position="123"/>
    </location>
</feature>
<accession>A0ABD2VS13</accession>
<feature type="domain" description="HMG box" evidence="3">
    <location>
        <begin position="62"/>
        <end position="123"/>
    </location>
</feature>
<dbReference type="SMART" id="SM00398">
    <property type="entry name" value="HMG"/>
    <property type="match status" value="1"/>
</dbReference>
<feature type="compositionally biased region" description="Basic and acidic residues" evidence="2">
    <location>
        <begin position="15"/>
        <end position="25"/>
    </location>
</feature>
<protein>
    <recommendedName>
        <fullName evidence="3">HMG box domain-containing protein</fullName>
    </recommendedName>
</protein>
<proteinExistence type="predicted"/>
<dbReference type="GO" id="GO:0003677">
    <property type="term" value="F:DNA binding"/>
    <property type="evidence" value="ECO:0007669"/>
    <property type="project" value="UniProtKB-UniRule"/>
</dbReference>
<keyword evidence="1" id="KW-0238">DNA-binding</keyword>
<organism evidence="4 5">
    <name type="scientific">Trichogramma kaykai</name>
    <dbReference type="NCBI Taxonomy" id="54128"/>
    <lineage>
        <taxon>Eukaryota</taxon>
        <taxon>Metazoa</taxon>
        <taxon>Ecdysozoa</taxon>
        <taxon>Arthropoda</taxon>
        <taxon>Hexapoda</taxon>
        <taxon>Insecta</taxon>
        <taxon>Pterygota</taxon>
        <taxon>Neoptera</taxon>
        <taxon>Endopterygota</taxon>
        <taxon>Hymenoptera</taxon>
        <taxon>Apocrita</taxon>
        <taxon>Proctotrupomorpha</taxon>
        <taxon>Chalcidoidea</taxon>
        <taxon>Trichogrammatidae</taxon>
        <taxon>Trichogramma</taxon>
    </lineage>
</organism>
<dbReference type="EMBL" id="JBJJXI010000199">
    <property type="protein sequence ID" value="KAL3383357.1"/>
    <property type="molecule type" value="Genomic_DNA"/>
</dbReference>
<name>A0ABD2VS13_9HYME</name>
<dbReference type="Gene3D" id="1.10.30.10">
    <property type="entry name" value="High mobility group box domain"/>
    <property type="match status" value="1"/>
</dbReference>
<dbReference type="Pfam" id="PF00505">
    <property type="entry name" value="HMG_box"/>
    <property type="match status" value="1"/>
</dbReference>
<feature type="region of interest" description="Disordered" evidence="2">
    <location>
        <begin position="109"/>
        <end position="220"/>
    </location>
</feature>
<feature type="compositionally biased region" description="Basic residues" evidence="2">
    <location>
        <begin position="201"/>
        <end position="220"/>
    </location>
</feature>
<keyword evidence="1" id="KW-0539">Nucleus</keyword>
<evidence type="ECO:0000313" key="4">
    <source>
        <dbReference type="EMBL" id="KAL3383357.1"/>
    </source>
</evidence>
<dbReference type="PROSITE" id="PS50118">
    <property type="entry name" value="HMG_BOX_2"/>
    <property type="match status" value="1"/>
</dbReference>
<dbReference type="CDD" id="cd00084">
    <property type="entry name" value="HMG-box_SF"/>
    <property type="match status" value="1"/>
</dbReference>
<dbReference type="SUPFAM" id="SSF47095">
    <property type="entry name" value="HMG-box"/>
    <property type="match status" value="1"/>
</dbReference>
<sequence length="220" mass="25500">MGNVKSRKSSGKHTSRAEKIFENAARRSSATGTVNEDFRGTSKSHSRREQRRELLESSLLRTTNPFFAFFLRLRNKRPDVPVTKIARIAGQRWKTMSEAQRSKYIEIASKEKDRRVTRRQQRSNKGKRKCNGKRILTLGKDPEADRARLVRPRPPLPLDNNYKKQSAAAAATSKDRSRRTTRTRTKTSSSNTRRTTTTTTGKRKIIGVRKRSHHKKRRYH</sequence>
<evidence type="ECO:0000256" key="2">
    <source>
        <dbReference type="SAM" id="MobiDB-lite"/>
    </source>
</evidence>
<feature type="compositionally biased region" description="Low complexity" evidence="2">
    <location>
        <begin position="163"/>
        <end position="172"/>
    </location>
</feature>
<feature type="compositionally biased region" description="Low complexity" evidence="2">
    <location>
        <begin position="186"/>
        <end position="200"/>
    </location>
</feature>
<feature type="compositionally biased region" description="Basic residues" evidence="2">
    <location>
        <begin position="176"/>
        <end position="185"/>
    </location>
</feature>
<feature type="compositionally biased region" description="Basic residues" evidence="2">
    <location>
        <begin position="115"/>
        <end position="132"/>
    </location>
</feature>
<keyword evidence="5" id="KW-1185">Reference proteome</keyword>
<evidence type="ECO:0000256" key="1">
    <source>
        <dbReference type="PROSITE-ProRule" id="PRU00267"/>
    </source>
</evidence>
<comment type="caution">
    <text evidence="4">The sequence shown here is derived from an EMBL/GenBank/DDBJ whole genome shotgun (WGS) entry which is preliminary data.</text>
</comment>
<reference evidence="4 5" key="1">
    <citation type="journal article" date="2024" name="bioRxiv">
        <title>A reference genome for Trichogramma kaykai: A tiny desert-dwelling parasitoid wasp with competing sex-ratio distorters.</title>
        <authorList>
            <person name="Culotta J."/>
            <person name="Lindsey A.R."/>
        </authorList>
    </citation>
    <scope>NUCLEOTIDE SEQUENCE [LARGE SCALE GENOMIC DNA]</scope>
    <source>
        <strain evidence="4 5">KSX58</strain>
    </source>
</reference>
<gene>
    <name evidence="4" type="ORF">TKK_020725</name>
</gene>
<dbReference type="Proteomes" id="UP001627154">
    <property type="component" value="Unassembled WGS sequence"/>
</dbReference>
<dbReference type="GO" id="GO:0005634">
    <property type="term" value="C:nucleus"/>
    <property type="evidence" value="ECO:0007669"/>
    <property type="project" value="UniProtKB-UniRule"/>
</dbReference>
<dbReference type="AlphaFoldDB" id="A0ABD2VS13"/>
<evidence type="ECO:0000259" key="3">
    <source>
        <dbReference type="PROSITE" id="PS50118"/>
    </source>
</evidence>
<feature type="compositionally biased region" description="Basic residues" evidence="2">
    <location>
        <begin position="1"/>
        <end position="14"/>
    </location>
</feature>
<feature type="region of interest" description="Disordered" evidence="2">
    <location>
        <begin position="1"/>
        <end position="50"/>
    </location>
</feature>
<dbReference type="InterPro" id="IPR009071">
    <property type="entry name" value="HMG_box_dom"/>
</dbReference>
<dbReference type="InterPro" id="IPR036910">
    <property type="entry name" value="HMG_box_dom_sf"/>
</dbReference>
<evidence type="ECO:0000313" key="5">
    <source>
        <dbReference type="Proteomes" id="UP001627154"/>
    </source>
</evidence>